<sequence>MINYPLTRSVRSFIPITNGLRITRDDDDTVITIKNLPVKGTWQSIKAVTAVKNIRSGAGDHYIDCRIDSVGAITETGQPFSGQPVSGSLSALIPYFVVVRFECRVIVRRFFVVALAFIGLTG</sequence>
<protein>
    <recommendedName>
        <fullName evidence="1">Protein YjdM C-terminal domain-containing protein</fullName>
    </recommendedName>
</protein>
<dbReference type="Gene3D" id="2.30.30.40">
    <property type="entry name" value="SH3 Domains"/>
    <property type="match status" value="1"/>
</dbReference>
<dbReference type="EMBL" id="VLPK01000001">
    <property type="protein sequence ID" value="TSJ44484.1"/>
    <property type="molecule type" value="Genomic_DNA"/>
</dbReference>
<evidence type="ECO:0000313" key="2">
    <source>
        <dbReference type="EMBL" id="TSJ44484.1"/>
    </source>
</evidence>
<evidence type="ECO:0000313" key="3">
    <source>
        <dbReference type="Proteomes" id="UP000318733"/>
    </source>
</evidence>
<keyword evidence="3" id="KW-1185">Reference proteome</keyword>
<organism evidence="2 3">
    <name type="scientific">Mucilaginibacter corticis</name>
    <dbReference type="NCBI Taxonomy" id="2597670"/>
    <lineage>
        <taxon>Bacteria</taxon>
        <taxon>Pseudomonadati</taxon>
        <taxon>Bacteroidota</taxon>
        <taxon>Sphingobacteriia</taxon>
        <taxon>Sphingobacteriales</taxon>
        <taxon>Sphingobacteriaceae</taxon>
        <taxon>Mucilaginibacter</taxon>
    </lineage>
</organism>
<feature type="domain" description="Protein YjdM C-terminal" evidence="1">
    <location>
        <begin position="26"/>
        <end position="73"/>
    </location>
</feature>
<evidence type="ECO:0000259" key="1">
    <source>
        <dbReference type="Pfam" id="PF03831"/>
    </source>
</evidence>
<dbReference type="SUPFAM" id="SSF82057">
    <property type="entry name" value="Prokaryotic SH3-related domain"/>
    <property type="match status" value="1"/>
</dbReference>
<reference evidence="2 3" key="1">
    <citation type="submission" date="2019-07" db="EMBL/GenBank/DDBJ databases">
        <authorList>
            <person name="Huq M.A."/>
        </authorList>
    </citation>
    <scope>NUCLEOTIDE SEQUENCE [LARGE SCALE GENOMIC DNA]</scope>
    <source>
        <strain evidence="2 3">MAH-19</strain>
    </source>
</reference>
<name>A0A556MX22_9SPHI</name>
<proteinExistence type="predicted"/>
<gene>
    <name evidence="2" type="ORF">FO440_09990</name>
</gene>
<dbReference type="RefSeq" id="WP_144248045.1">
    <property type="nucleotide sequence ID" value="NZ_VLPK01000001.1"/>
</dbReference>
<dbReference type="Proteomes" id="UP000318733">
    <property type="component" value="Unassembled WGS sequence"/>
</dbReference>
<dbReference type="InterPro" id="IPR013988">
    <property type="entry name" value="YjdM_C"/>
</dbReference>
<dbReference type="Pfam" id="PF03831">
    <property type="entry name" value="YjdM"/>
    <property type="match status" value="1"/>
</dbReference>
<accession>A0A556MX22</accession>
<dbReference type="OrthoDB" id="9810131at2"/>
<dbReference type="AlphaFoldDB" id="A0A556MX22"/>
<comment type="caution">
    <text evidence="2">The sequence shown here is derived from an EMBL/GenBank/DDBJ whole genome shotgun (WGS) entry which is preliminary data.</text>
</comment>